<keyword evidence="2" id="KW-1185">Reference proteome</keyword>
<proteinExistence type="predicted"/>
<dbReference type="EMBL" id="ML977515">
    <property type="protein sequence ID" value="KAF2125681.1"/>
    <property type="molecule type" value="Genomic_DNA"/>
</dbReference>
<protein>
    <recommendedName>
        <fullName evidence="3">F-box domain-containing protein</fullName>
    </recommendedName>
</protein>
<dbReference type="AlphaFoldDB" id="A0A6A6A506"/>
<dbReference type="GeneID" id="54413917"/>
<dbReference type="Proteomes" id="UP000799771">
    <property type="component" value="Unassembled WGS sequence"/>
</dbReference>
<dbReference type="RefSeq" id="XP_033520073.1">
    <property type="nucleotide sequence ID" value="XM_033673485.1"/>
</dbReference>
<evidence type="ECO:0000313" key="2">
    <source>
        <dbReference type="Proteomes" id="UP000799771"/>
    </source>
</evidence>
<dbReference type="OrthoDB" id="10622923at2759"/>
<evidence type="ECO:0008006" key="3">
    <source>
        <dbReference type="Google" id="ProtNLM"/>
    </source>
</evidence>
<evidence type="ECO:0000313" key="1">
    <source>
        <dbReference type="EMBL" id="KAF2125681.1"/>
    </source>
</evidence>
<name>A0A6A6A506_9PLEO</name>
<reference evidence="1" key="1">
    <citation type="journal article" date="2020" name="Stud. Mycol.">
        <title>101 Dothideomycetes genomes: a test case for predicting lifestyles and emergence of pathogens.</title>
        <authorList>
            <person name="Haridas S."/>
            <person name="Albert R."/>
            <person name="Binder M."/>
            <person name="Bloem J."/>
            <person name="Labutti K."/>
            <person name="Salamov A."/>
            <person name="Andreopoulos B."/>
            <person name="Baker S."/>
            <person name="Barry K."/>
            <person name="Bills G."/>
            <person name="Bluhm B."/>
            <person name="Cannon C."/>
            <person name="Castanera R."/>
            <person name="Culley D."/>
            <person name="Daum C."/>
            <person name="Ezra D."/>
            <person name="Gonzalez J."/>
            <person name="Henrissat B."/>
            <person name="Kuo A."/>
            <person name="Liang C."/>
            <person name="Lipzen A."/>
            <person name="Lutzoni F."/>
            <person name="Magnuson J."/>
            <person name="Mondo S."/>
            <person name="Nolan M."/>
            <person name="Ohm R."/>
            <person name="Pangilinan J."/>
            <person name="Park H.-J."/>
            <person name="Ramirez L."/>
            <person name="Alfaro M."/>
            <person name="Sun H."/>
            <person name="Tritt A."/>
            <person name="Yoshinaga Y."/>
            <person name="Zwiers L.-H."/>
            <person name="Turgeon B."/>
            <person name="Goodwin S."/>
            <person name="Spatafora J."/>
            <person name="Crous P."/>
            <person name="Grigoriev I."/>
        </authorList>
    </citation>
    <scope>NUCLEOTIDE SEQUENCE</scope>
    <source>
        <strain evidence="1">CBS 119687</strain>
    </source>
</reference>
<sequence length="257" mass="29870">MFHLWDELPLELKLRVLEERLLLSRPLHPSTVENHVKRALLPLVLSNKEIRLLATEAFYSKNSFVARRFRRREYDEFPDISPFCYPNATIGPFVRKLEVHLIINTSISSVQGMLTSDLDWRYLLRPNEGVMPEPKRMKHESFNNAWTPQTTRWQDCLPNLLDLKIVLTVKASIRLLEKCTCMTLHGNGGMRTNPPLAADFPERLKHTHIPIRAKKVEVIVEGMDCDDWNVEHQQSEFGSRCADIVANTIRSKIQQFD</sequence>
<gene>
    <name evidence="1" type="ORF">P153DRAFT_91253</name>
</gene>
<organism evidence="1 2">
    <name type="scientific">Dothidotthia symphoricarpi CBS 119687</name>
    <dbReference type="NCBI Taxonomy" id="1392245"/>
    <lineage>
        <taxon>Eukaryota</taxon>
        <taxon>Fungi</taxon>
        <taxon>Dikarya</taxon>
        <taxon>Ascomycota</taxon>
        <taxon>Pezizomycotina</taxon>
        <taxon>Dothideomycetes</taxon>
        <taxon>Pleosporomycetidae</taxon>
        <taxon>Pleosporales</taxon>
        <taxon>Dothidotthiaceae</taxon>
        <taxon>Dothidotthia</taxon>
    </lineage>
</organism>
<accession>A0A6A6A506</accession>